<evidence type="ECO:0000256" key="4">
    <source>
        <dbReference type="ARBA" id="ARBA00023034"/>
    </source>
</evidence>
<dbReference type="GO" id="GO:0032580">
    <property type="term" value="C:Golgi cisterna membrane"/>
    <property type="evidence" value="ECO:0007669"/>
    <property type="project" value="UniProtKB-SubCell"/>
</dbReference>
<evidence type="ECO:0000256" key="6">
    <source>
        <dbReference type="ARBA" id="ARBA00023316"/>
    </source>
</evidence>
<protein>
    <recommendedName>
        <fullName evidence="7">Fucosyltransferase</fullName>
        <ecNumber evidence="7">2.4.1.-</ecNumber>
    </recommendedName>
</protein>
<dbReference type="AlphaFoldDB" id="A0A0D6R620"/>
<keyword evidence="5" id="KW-0325">Glycoprotein</keyword>
<feature type="transmembrane region" description="Helical" evidence="7">
    <location>
        <begin position="34"/>
        <end position="56"/>
    </location>
</feature>
<feature type="compositionally biased region" description="Polar residues" evidence="8">
    <location>
        <begin position="121"/>
        <end position="135"/>
    </location>
</feature>
<dbReference type="GO" id="GO:0009969">
    <property type="term" value="P:xyloglucan biosynthetic process"/>
    <property type="evidence" value="ECO:0007669"/>
    <property type="project" value="TreeGrafter"/>
</dbReference>
<keyword evidence="6 7" id="KW-0961">Cell wall biogenesis/degradation</keyword>
<feature type="region of interest" description="Disordered" evidence="8">
    <location>
        <begin position="1"/>
        <end position="22"/>
    </location>
</feature>
<dbReference type="InterPro" id="IPR004938">
    <property type="entry name" value="XG_FTase"/>
</dbReference>
<evidence type="ECO:0000256" key="3">
    <source>
        <dbReference type="ARBA" id="ARBA00022679"/>
    </source>
</evidence>
<keyword evidence="2 7" id="KW-0328">Glycosyltransferase</keyword>
<dbReference type="PANTHER" id="PTHR31889">
    <property type="entry name" value="FUCOSYLTRANSFERASE 2-RELATED"/>
    <property type="match status" value="1"/>
</dbReference>
<dbReference type="EC" id="2.4.1.-" evidence="7"/>
<dbReference type="Gene3D" id="3.40.50.11340">
    <property type="match status" value="1"/>
</dbReference>
<keyword evidence="7" id="KW-0812">Transmembrane</keyword>
<dbReference type="GO" id="GO:0071555">
    <property type="term" value="P:cell wall organization"/>
    <property type="evidence" value="ECO:0007669"/>
    <property type="project" value="UniProtKB-UniRule"/>
</dbReference>
<dbReference type="GO" id="GO:0008107">
    <property type="term" value="F:galactoside 2-alpha-L-fucosyltransferase activity"/>
    <property type="evidence" value="ECO:0007669"/>
    <property type="project" value="InterPro"/>
</dbReference>
<comment type="subcellular location">
    <subcellularLocation>
        <location evidence="7">Golgi apparatus</location>
        <location evidence="7">Golgi stack membrane</location>
        <topology evidence="7">Single-pass type II membrane protein</topology>
    </subcellularLocation>
</comment>
<dbReference type="PANTHER" id="PTHR31889:SF2">
    <property type="entry name" value="FUCOSYLTRANSFERASE 3"/>
    <property type="match status" value="1"/>
</dbReference>
<evidence type="ECO:0000256" key="1">
    <source>
        <dbReference type="ARBA" id="ARBA00010481"/>
    </source>
</evidence>
<comment type="similarity">
    <text evidence="1 7">Belongs to the glycosyltransferase 37 family.</text>
</comment>
<dbReference type="GO" id="GO:0042546">
    <property type="term" value="P:cell wall biogenesis"/>
    <property type="evidence" value="ECO:0007669"/>
    <property type="project" value="InterPro"/>
</dbReference>
<name>A0A0D6R620_ARACU</name>
<dbReference type="Pfam" id="PF03254">
    <property type="entry name" value="XG_FTase"/>
    <property type="match status" value="1"/>
</dbReference>
<evidence type="ECO:0000256" key="2">
    <source>
        <dbReference type="ARBA" id="ARBA00022676"/>
    </source>
</evidence>
<reference evidence="9" key="1">
    <citation type="submission" date="2015-03" db="EMBL/GenBank/DDBJ databases">
        <title>A transcriptome of Araucaria cunninghamii, an australian fine timber species.</title>
        <authorList>
            <person name="Jing Yi C.J.Y."/>
            <person name="Yin San L.Y.S."/>
            <person name="Abdul Karim S.S."/>
            <person name="Wan Azmi N.N."/>
            <person name="Hercus R.R."/>
            <person name="Croft L.L."/>
        </authorList>
    </citation>
    <scope>NUCLEOTIDE SEQUENCE</scope>
    <source>
        <strain evidence="9">MI0301</strain>
        <tissue evidence="9">Leaf</tissue>
    </source>
</reference>
<evidence type="ECO:0000256" key="8">
    <source>
        <dbReference type="SAM" id="MobiDB-lite"/>
    </source>
</evidence>
<keyword evidence="3 7" id="KW-0808">Transferase</keyword>
<evidence type="ECO:0000256" key="5">
    <source>
        <dbReference type="ARBA" id="ARBA00023180"/>
    </source>
</evidence>
<keyword evidence="4 7" id="KW-0333">Golgi apparatus</keyword>
<dbReference type="Gene3D" id="3.40.50.11350">
    <property type="match status" value="1"/>
</dbReference>
<comment type="function">
    <text evidence="7">May be involved in cell wall biosynthesis.</text>
</comment>
<feature type="region of interest" description="Disordered" evidence="8">
    <location>
        <begin position="87"/>
        <end position="135"/>
    </location>
</feature>
<evidence type="ECO:0000256" key="7">
    <source>
        <dbReference type="RuleBase" id="RU367004"/>
    </source>
</evidence>
<organism evidence="9">
    <name type="scientific">Araucaria cunninghamii</name>
    <name type="common">Hoop pine</name>
    <name type="synonym">Moreton Bay pine</name>
    <dbReference type="NCBI Taxonomy" id="56994"/>
    <lineage>
        <taxon>Eukaryota</taxon>
        <taxon>Viridiplantae</taxon>
        <taxon>Streptophyta</taxon>
        <taxon>Embryophyta</taxon>
        <taxon>Tracheophyta</taxon>
        <taxon>Spermatophyta</taxon>
        <taxon>Pinopsida</taxon>
        <taxon>Pinidae</taxon>
        <taxon>Conifers II</taxon>
        <taxon>Araucariales</taxon>
        <taxon>Araucariaceae</taxon>
        <taxon>Araucaria</taxon>
    </lineage>
</organism>
<sequence>MDMARFRGHPSQAMPEDSEIAGSRIMEKKPGVNVTRMLCIVVVCFFVLPAFVTFSYNGVSQHPPAGKDQIRQLPHNVARTVKEADGAVTQSKENDLNDQNGRQMAHADESTRVGGLEEDNGTGQIRNQGSYGDSTVKNLENMDPSLDGLLADGYSKGTCRSRDEVYRYRKASIYKPSAYLLARLRKYEALHGRCGPNTESFKRSLNDLKSGKTPEDAECQYIVWVSYSGLGNRIVTIAATFLYALLTNRVLLIDKGVDMRDLFCEPFPNTSWFLPSSFPMTWLEPLNETSTQRFGHLLNNSIIQLYENSTQNSLPHYVYLHLNHKYDFYDKLFFCEREQRFLEHIPWLFLKSNNYFVPNLYLIPPFNEELQRLFPQKDSIFHHLGRYLFHPSNSVWGLITRFYQAYMAYGEQRIGMQIRTFDPGYFPYITDEVLACSLKYKILPNISNSDEELEGTYENGEMKKPYAVLVTSLSSGYYERIRSMYWEHPTVDGQVVSVFQPSHEEWQQTEKHSHNMKAWAEMYLLSLCDVLITSPWSTFGYVAQGLAGIKPWILFKPENGTVPDPPCRKVMSIEPCFHAPPFYDCQQKRGIDTGKVFPYVRHCEDVPWGLKVVENDEL</sequence>
<keyword evidence="7" id="KW-0472">Membrane</keyword>
<evidence type="ECO:0000313" key="9">
    <source>
        <dbReference type="EMBL" id="JAG99287.1"/>
    </source>
</evidence>
<dbReference type="FunFam" id="3.40.50.11340:FF:000005">
    <property type="entry name" value="Galactoside 2-alpha-L-fucosyltransferase"/>
    <property type="match status" value="1"/>
</dbReference>
<proteinExistence type="inferred from homology"/>
<dbReference type="EMBL" id="GCKF01003138">
    <property type="protein sequence ID" value="JAG99287.1"/>
    <property type="molecule type" value="Transcribed_RNA"/>
</dbReference>
<accession>A0A0D6R620</accession>
<keyword evidence="7" id="KW-1133">Transmembrane helix</keyword>